<feature type="non-terminal residue" evidence="3">
    <location>
        <position position="1"/>
    </location>
</feature>
<accession>A0ABM0MDB3</accession>
<proteinExistence type="predicted"/>
<keyword evidence="2" id="KW-1185">Reference proteome</keyword>
<gene>
    <name evidence="3" type="primary">LOC102802060</name>
</gene>
<name>A0ABM0MDB3_SACKO</name>
<dbReference type="InterPro" id="IPR033961">
    <property type="entry name" value="Exo84"/>
</dbReference>
<evidence type="ECO:0000313" key="2">
    <source>
        <dbReference type="Proteomes" id="UP000694865"/>
    </source>
</evidence>
<dbReference type="PANTHER" id="PTHR21426:SF12">
    <property type="entry name" value="EXOCYST COMPLEX COMPONENT 8"/>
    <property type="match status" value="1"/>
</dbReference>
<organism evidence="2 3">
    <name type="scientific">Saccoglossus kowalevskii</name>
    <name type="common">Acorn worm</name>
    <dbReference type="NCBI Taxonomy" id="10224"/>
    <lineage>
        <taxon>Eukaryota</taxon>
        <taxon>Metazoa</taxon>
        <taxon>Hemichordata</taxon>
        <taxon>Enteropneusta</taxon>
        <taxon>Harrimaniidae</taxon>
        <taxon>Saccoglossus</taxon>
    </lineage>
</organism>
<sequence>MCTIGLDLSFALDGFLLKNIRDTLKHNKDLLMEATKHRTMDEKWRPLNLQNSQSASQLSQEMLQLGIANFNSHIYDKCWVNLSSSTVMFTKAFINFLDNEMKLYIPELYTDIVDSMMEVLQHYVDILASFAVSDRHTREREFILQNIEFIFNTMIPLTETKTKDIIGHQVKSLTNLYKEHQKIKQQVESLGVLI</sequence>
<evidence type="ECO:0000256" key="1">
    <source>
        <dbReference type="ARBA" id="ARBA00022448"/>
    </source>
</evidence>
<protein>
    <submittedName>
        <fullName evidence="3">Exocyst complex component 8-like</fullName>
    </submittedName>
</protein>
<dbReference type="Proteomes" id="UP000694865">
    <property type="component" value="Unplaced"/>
</dbReference>
<dbReference type="RefSeq" id="XP_006818004.1">
    <property type="nucleotide sequence ID" value="XM_006817941.1"/>
</dbReference>
<reference evidence="3" key="1">
    <citation type="submission" date="2025-08" db="UniProtKB">
        <authorList>
            <consortium name="RefSeq"/>
        </authorList>
    </citation>
    <scope>IDENTIFICATION</scope>
    <source>
        <tissue evidence="3">Testes</tissue>
    </source>
</reference>
<keyword evidence="1" id="KW-0813">Transport</keyword>
<dbReference type="GeneID" id="102802060"/>
<evidence type="ECO:0000313" key="3">
    <source>
        <dbReference type="RefSeq" id="XP_006818004.1"/>
    </source>
</evidence>
<dbReference type="PANTHER" id="PTHR21426">
    <property type="entry name" value="EXOCYST COMPLEX COMPONENT 8"/>
    <property type="match status" value="1"/>
</dbReference>